<gene>
    <name evidence="3" type="primary">LOC104582585</name>
    <name evidence="2" type="ORF">BRADI_2g15860v3</name>
</gene>
<dbReference type="GeneID" id="104582585"/>
<dbReference type="RefSeq" id="XP_010231000.2">
    <property type="nucleotide sequence ID" value="XM_010232698.3"/>
</dbReference>
<evidence type="ECO:0000313" key="3">
    <source>
        <dbReference type="EnsemblPlants" id="KQK04774"/>
    </source>
</evidence>
<evidence type="ECO:0000313" key="2">
    <source>
        <dbReference type="EMBL" id="KQK04774.1"/>
    </source>
</evidence>
<name>I1HG76_BRADI</name>
<dbReference type="HOGENOM" id="CLU_019286_5_1_1"/>
<dbReference type="eggNOG" id="ENOG502R3C3">
    <property type="taxonomic scope" value="Eukaryota"/>
</dbReference>
<dbReference type="KEGG" id="bdi:104582585"/>
<dbReference type="Pfam" id="PF03478">
    <property type="entry name" value="Beta-prop_KIB1-4"/>
    <property type="match status" value="1"/>
</dbReference>
<organism evidence="3">
    <name type="scientific">Brachypodium distachyon</name>
    <name type="common">Purple false brome</name>
    <name type="synonym">Trachynia distachya</name>
    <dbReference type="NCBI Taxonomy" id="15368"/>
    <lineage>
        <taxon>Eukaryota</taxon>
        <taxon>Viridiplantae</taxon>
        <taxon>Streptophyta</taxon>
        <taxon>Embryophyta</taxon>
        <taxon>Tracheophyta</taxon>
        <taxon>Spermatophyta</taxon>
        <taxon>Magnoliopsida</taxon>
        <taxon>Liliopsida</taxon>
        <taxon>Poales</taxon>
        <taxon>Poaceae</taxon>
        <taxon>BOP clade</taxon>
        <taxon>Pooideae</taxon>
        <taxon>Stipodae</taxon>
        <taxon>Brachypodieae</taxon>
        <taxon>Brachypodium</taxon>
    </lineage>
</organism>
<dbReference type="Proteomes" id="UP000008810">
    <property type="component" value="Chromosome 2"/>
</dbReference>
<proteinExistence type="predicted"/>
<accession>I1HG76</accession>
<dbReference type="EMBL" id="CM000881">
    <property type="protein sequence ID" value="KQK04774.1"/>
    <property type="molecule type" value="Genomic_DNA"/>
</dbReference>
<feature type="domain" description="KIB1-4 beta-propeller" evidence="1">
    <location>
        <begin position="109"/>
        <end position="383"/>
    </location>
</feature>
<reference evidence="2 3" key="1">
    <citation type="journal article" date="2010" name="Nature">
        <title>Genome sequencing and analysis of the model grass Brachypodium distachyon.</title>
        <authorList>
            <consortium name="International Brachypodium Initiative"/>
        </authorList>
    </citation>
    <scope>NUCLEOTIDE SEQUENCE [LARGE SCALE GENOMIC DNA]</scope>
    <source>
        <strain evidence="2">Bd21</strain>
        <strain evidence="3">cv. Bd21</strain>
    </source>
</reference>
<dbReference type="OrthoDB" id="591341at2759"/>
<keyword evidence="4" id="KW-1185">Reference proteome</keyword>
<dbReference type="Gramene" id="KQK04774">
    <property type="protein sequence ID" value="KQK04774"/>
    <property type="gene ID" value="BRADI_2g15860v3"/>
</dbReference>
<dbReference type="AlphaFoldDB" id="I1HG76"/>
<dbReference type="PANTHER" id="PTHR33110">
    <property type="entry name" value="F-BOX/KELCH-REPEAT PROTEIN-RELATED"/>
    <property type="match status" value="1"/>
</dbReference>
<dbReference type="InterPro" id="IPR005174">
    <property type="entry name" value="KIB1-4_b-propeller"/>
</dbReference>
<evidence type="ECO:0000313" key="4">
    <source>
        <dbReference type="Proteomes" id="UP000008810"/>
    </source>
</evidence>
<dbReference type="PANTHER" id="PTHR33110:SF125">
    <property type="entry name" value="OS05G0570350 PROTEIN"/>
    <property type="match status" value="1"/>
</dbReference>
<dbReference type="EnsemblPlants" id="KQK04774">
    <property type="protein sequence ID" value="KQK04774"/>
    <property type="gene ID" value="BRADI_2g15860v3"/>
</dbReference>
<reference evidence="2" key="2">
    <citation type="submission" date="2017-06" db="EMBL/GenBank/DDBJ databases">
        <title>WGS assembly of Brachypodium distachyon.</title>
        <authorList>
            <consortium name="The International Brachypodium Initiative"/>
            <person name="Lucas S."/>
            <person name="Harmon-Smith M."/>
            <person name="Lail K."/>
            <person name="Tice H."/>
            <person name="Grimwood J."/>
            <person name="Bruce D."/>
            <person name="Barry K."/>
            <person name="Shu S."/>
            <person name="Lindquist E."/>
            <person name="Wang M."/>
            <person name="Pitluck S."/>
            <person name="Vogel J.P."/>
            <person name="Garvin D.F."/>
            <person name="Mockler T.C."/>
            <person name="Schmutz J."/>
            <person name="Rokhsar D."/>
            <person name="Bevan M.W."/>
        </authorList>
    </citation>
    <scope>NUCLEOTIDE SEQUENCE</scope>
    <source>
        <strain evidence="2">Bd21</strain>
    </source>
</reference>
<dbReference type="OMA" id="IARHIPC"/>
<protein>
    <recommendedName>
        <fullName evidence="1">KIB1-4 beta-propeller domain-containing protein</fullName>
    </recommendedName>
</protein>
<sequence length="454" mass="51209">MAPLPLPPPRVPPTRPWEDLPEGIVESIACRLLCDVDRAFMAATCGNWWRVVAGLKHPIPPLEPVSPPPQLPLLLLPCKRSFYVAPGRSRTANFMCILGGYINGGDGMHCLRIRRDTGGARFFGSFDGGWLFVAQEQTNRHRLLHFNTNTLLMLPDLVSSTGQTDPAPMVMLAATLSASPMDEACFGAAVVEVDMGLDRPDIAFWHMEEASHPDSVATGLIAHRFHGSYLIEDLVFHHGVFCFLTSEENILACTCSLVEDPQGGVRLDVHQEFLEFQEREECLGDFYQSCNYRIASRYLVTSRGGLLMIVRYVKHIGWQEETQSAGFGVYEMANKGHVLVWSNLNLLNGRLLFLGRGCSRCYESSAFPDCVTEGIHFLDDRDYDKVEMMRLIQWGRLYNCEDNGICSWSEWAPPDQVEFRFQRLAPNQAFSQYSSPMWLLPDIEPHLMRLESTN</sequence>
<evidence type="ECO:0000259" key="1">
    <source>
        <dbReference type="Pfam" id="PF03478"/>
    </source>
</evidence>
<reference evidence="3" key="3">
    <citation type="submission" date="2018-08" db="UniProtKB">
        <authorList>
            <consortium name="EnsemblPlants"/>
        </authorList>
    </citation>
    <scope>IDENTIFICATION</scope>
    <source>
        <strain evidence="3">cv. Bd21</strain>
    </source>
</reference>